<dbReference type="AlphaFoldDB" id="I3S980"/>
<organism evidence="2">
    <name type="scientific">Lotus japonicus</name>
    <name type="common">Lotus corniculatus var. japonicus</name>
    <dbReference type="NCBI Taxonomy" id="34305"/>
    <lineage>
        <taxon>Eukaryota</taxon>
        <taxon>Viridiplantae</taxon>
        <taxon>Streptophyta</taxon>
        <taxon>Embryophyta</taxon>
        <taxon>Tracheophyta</taxon>
        <taxon>Spermatophyta</taxon>
        <taxon>Magnoliopsida</taxon>
        <taxon>eudicotyledons</taxon>
        <taxon>Gunneridae</taxon>
        <taxon>Pentapetalae</taxon>
        <taxon>rosids</taxon>
        <taxon>fabids</taxon>
        <taxon>Fabales</taxon>
        <taxon>Fabaceae</taxon>
        <taxon>Papilionoideae</taxon>
        <taxon>50 kb inversion clade</taxon>
        <taxon>NPAAA clade</taxon>
        <taxon>Hologalegina</taxon>
        <taxon>robinioid clade</taxon>
        <taxon>Loteae</taxon>
        <taxon>Lotus</taxon>
    </lineage>
</organism>
<sequence>MGFRVLAFSFLMIFVYFSEPASSHPNQKTLPSEFVQRRQLEDEGIYGRKLEGGGAHGGSHGGQSHGGGGAVMPIYAAGAAKQHQSHRGAACNLNKIKISTMFMMTFCLFSHTVFLLI</sequence>
<reference evidence="2" key="1">
    <citation type="submission" date="2012-05" db="EMBL/GenBank/DDBJ databases">
        <authorList>
            <person name="Krishnakumar V."/>
            <person name="Cheung F."/>
            <person name="Xiao Y."/>
            <person name="Chan A."/>
            <person name="Moskal W.A."/>
            <person name="Town C.D."/>
        </authorList>
    </citation>
    <scope>NUCLEOTIDE SEQUENCE</scope>
</reference>
<dbReference type="EMBL" id="BT137027">
    <property type="protein sequence ID" value="AFK36822.1"/>
    <property type="molecule type" value="mRNA"/>
</dbReference>
<evidence type="ECO:0000256" key="1">
    <source>
        <dbReference type="SAM" id="SignalP"/>
    </source>
</evidence>
<evidence type="ECO:0000313" key="2">
    <source>
        <dbReference type="EMBL" id="AFK36822.1"/>
    </source>
</evidence>
<dbReference type="PANTHER" id="PTHR36245">
    <property type="entry name" value="GLYCINE-RICH PROTEIN DOT1-LIKE"/>
    <property type="match status" value="1"/>
</dbReference>
<keyword evidence="1" id="KW-0732">Signal</keyword>
<proteinExistence type="evidence at transcript level"/>
<feature type="chain" id="PRO_5003679304" description="Glycine-rich protein" evidence="1">
    <location>
        <begin position="24"/>
        <end position="117"/>
    </location>
</feature>
<feature type="signal peptide" evidence="1">
    <location>
        <begin position="1"/>
        <end position="23"/>
    </location>
</feature>
<accession>I3S980</accession>
<dbReference type="KEGG" id="lja:130718608"/>
<dbReference type="PANTHER" id="PTHR36245:SF7">
    <property type="entry name" value="GLYCINE-RICH PROTEIN"/>
    <property type="match status" value="1"/>
</dbReference>
<protein>
    <recommendedName>
        <fullName evidence="3">Glycine-rich protein</fullName>
    </recommendedName>
</protein>
<evidence type="ECO:0008006" key="3">
    <source>
        <dbReference type="Google" id="ProtNLM"/>
    </source>
</evidence>
<dbReference type="OrthoDB" id="1428099at2759"/>
<dbReference type="GeneID" id="130718608"/>
<name>I3S980_LOTJA</name>
<dbReference type="RefSeq" id="XP_057425209.1">
    <property type="nucleotide sequence ID" value="XM_057569226.1"/>
</dbReference>